<evidence type="ECO:0000313" key="3">
    <source>
        <dbReference type="Proteomes" id="UP001143674"/>
    </source>
</evidence>
<accession>A0AAE3NIM4</accession>
<dbReference type="Proteomes" id="UP001143674">
    <property type="component" value="Unassembled WGS sequence"/>
</dbReference>
<dbReference type="EMBL" id="JAIVEX010000006">
    <property type="protein sequence ID" value="MDB0522705.1"/>
    <property type="molecule type" value="Genomic_DNA"/>
</dbReference>
<sequence length="125" mass="14734">MRGLRRVFASELLAARLHDPVRRPLADETVLEFFENLAHLTRDKVLDRRIVWNYFSVAVEGYWYAAKDYVIALRTTDRDSELYCDLEWLSTELTKITSKRTRQIVPRSPSPEKVNDFLRSEQSLT</sequence>
<dbReference type="InterPro" id="IPR031876">
    <property type="entry name" value="DUF4760"/>
</dbReference>
<dbReference type="AlphaFoldDB" id="A0AAE3NIM4"/>
<feature type="region of interest" description="Disordered" evidence="1">
    <location>
        <begin position="100"/>
        <end position="125"/>
    </location>
</feature>
<evidence type="ECO:0000256" key="1">
    <source>
        <dbReference type="SAM" id="MobiDB-lite"/>
    </source>
</evidence>
<protein>
    <submittedName>
        <fullName evidence="2">DUF4760 domain-containing protein</fullName>
    </submittedName>
</protein>
<organism evidence="2 3">
    <name type="scientific">Ralstonia solanacearum</name>
    <name type="common">Pseudomonas solanacearum</name>
    <dbReference type="NCBI Taxonomy" id="305"/>
    <lineage>
        <taxon>Bacteria</taxon>
        <taxon>Pseudomonadati</taxon>
        <taxon>Pseudomonadota</taxon>
        <taxon>Betaproteobacteria</taxon>
        <taxon>Burkholderiales</taxon>
        <taxon>Burkholderiaceae</taxon>
        <taxon>Ralstonia</taxon>
        <taxon>Ralstonia solanacearum species complex</taxon>
    </lineage>
</organism>
<evidence type="ECO:0000313" key="2">
    <source>
        <dbReference type="EMBL" id="MDB0522705.1"/>
    </source>
</evidence>
<gene>
    <name evidence="2" type="ORF">LBW55_13960</name>
</gene>
<comment type="caution">
    <text evidence="2">The sequence shown here is derived from an EMBL/GenBank/DDBJ whole genome shotgun (WGS) entry which is preliminary data.</text>
</comment>
<name>A0AAE3NIM4_RALSL</name>
<reference evidence="2" key="1">
    <citation type="submission" date="2021-09" db="EMBL/GenBank/DDBJ databases">
        <title>Genomic analysis of Ralstonia spp.</title>
        <authorList>
            <person name="Aburjaile F."/>
            <person name="Ariute J.C."/>
            <person name="Pais A.K.L."/>
            <person name="Albuquerque G.M.R."/>
            <person name="Silva A.M.F."/>
            <person name="Brenig B."/>
            <person name="Azevedo V."/>
            <person name="Matiuzzi M."/>
            <person name="Ramos R."/>
            <person name="Goes-Neto A."/>
            <person name="Soares S."/>
            <person name="Iseppon A.M.B."/>
            <person name="Souza E."/>
            <person name="Gama M."/>
        </authorList>
    </citation>
    <scope>NUCLEOTIDE SEQUENCE</scope>
    <source>
        <strain evidence="2">B4</strain>
    </source>
</reference>
<proteinExistence type="predicted"/>
<dbReference type="RefSeq" id="WP_247588969.1">
    <property type="nucleotide sequence ID" value="NZ_JAIVEX010000006.1"/>
</dbReference>
<dbReference type="Pfam" id="PF15956">
    <property type="entry name" value="DUF4760"/>
    <property type="match status" value="1"/>
</dbReference>